<dbReference type="RefSeq" id="WP_142034245.1">
    <property type="nucleotide sequence ID" value="NZ_JBHTGS010000002.1"/>
</dbReference>
<proteinExistence type="predicted"/>
<evidence type="ECO:0000313" key="2">
    <source>
        <dbReference type="Proteomes" id="UP000317043"/>
    </source>
</evidence>
<sequence length="256" mass="27322">MNRIPARPAMRMVPWLRAWRAGLVSLDEVIESLSAAELAGIEQVVVDDADDGLPQGLHAGLAALSQVHCDDIRLLLPVPGDVRGLPRSGGFTERALASAEAVRAGGIGLVAQWREHTSGSGDSWHTLTWWLHRLPADLAAVEVMSVGEADLALTEALREATRRLNALDVAAWNGNGALPGLRDIEARQLPAGFDPRARRLYARALLLDHALEVARQDAMGGAVSAFEAQARLEALRPLAAACRAAVGAACHARISW</sequence>
<evidence type="ECO:0000313" key="1">
    <source>
        <dbReference type="EMBL" id="TQL74840.1"/>
    </source>
</evidence>
<keyword evidence="2" id="KW-1185">Reference proteome</keyword>
<protein>
    <submittedName>
        <fullName evidence="1">Uncharacterized protein</fullName>
    </submittedName>
</protein>
<dbReference type="EMBL" id="VFOW01000001">
    <property type="protein sequence ID" value="TQL74840.1"/>
    <property type="molecule type" value="Genomic_DNA"/>
</dbReference>
<reference evidence="1 2" key="1">
    <citation type="submission" date="2019-06" db="EMBL/GenBank/DDBJ databases">
        <title>Sequencing the genomes of 1000 actinobacteria strains.</title>
        <authorList>
            <person name="Klenk H.-P."/>
        </authorList>
    </citation>
    <scope>NUCLEOTIDE SEQUENCE [LARGE SCALE GENOMIC DNA]</scope>
    <source>
        <strain evidence="1 2">DSM 45928</strain>
    </source>
</reference>
<comment type="caution">
    <text evidence="1">The sequence shown here is derived from an EMBL/GenBank/DDBJ whole genome shotgun (WGS) entry which is preliminary data.</text>
</comment>
<dbReference type="AlphaFoldDB" id="A0A543AQH8"/>
<dbReference type="InParanoid" id="A0A543AQH8"/>
<organism evidence="1 2">
    <name type="scientific">Stackebrandtia endophytica</name>
    <dbReference type="NCBI Taxonomy" id="1496996"/>
    <lineage>
        <taxon>Bacteria</taxon>
        <taxon>Bacillati</taxon>
        <taxon>Actinomycetota</taxon>
        <taxon>Actinomycetes</taxon>
        <taxon>Glycomycetales</taxon>
        <taxon>Glycomycetaceae</taxon>
        <taxon>Stackebrandtia</taxon>
    </lineage>
</organism>
<name>A0A543AQH8_9ACTN</name>
<gene>
    <name evidence="1" type="ORF">FB566_0328</name>
</gene>
<dbReference type="OrthoDB" id="5188961at2"/>
<accession>A0A543AQH8</accession>
<dbReference type="Proteomes" id="UP000317043">
    <property type="component" value="Unassembled WGS sequence"/>
</dbReference>